<evidence type="ECO:0000256" key="1">
    <source>
        <dbReference type="ARBA" id="ARBA00022786"/>
    </source>
</evidence>
<dbReference type="Pfam" id="PF00632">
    <property type="entry name" value="HECT"/>
    <property type="match status" value="1"/>
</dbReference>
<feature type="compositionally biased region" description="Low complexity" evidence="2">
    <location>
        <begin position="125"/>
        <end position="134"/>
    </location>
</feature>
<dbReference type="InterPro" id="IPR000569">
    <property type="entry name" value="HECT_dom"/>
</dbReference>
<dbReference type="Gene3D" id="3.30.2160.10">
    <property type="entry name" value="Hect, E3 ligase catalytic domain"/>
    <property type="match status" value="1"/>
</dbReference>
<comment type="caution">
    <text evidence="4">The sequence shown here is derived from an EMBL/GenBank/DDBJ whole genome shotgun (WGS) entry which is preliminary data.</text>
</comment>
<accession>A0A9P6AE21</accession>
<feature type="region of interest" description="Disordered" evidence="2">
    <location>
        <begin position="99"/>
        <end position="172"/>
    </location>
</feature>
<dbReference type="Gene3D" id="3.90.1750.10">
    <property type="entry name" value="Hect, E3 ligase catalytic domains"/>
    <property type="match status" value="1"/>
</dbReference>
<dbReference type="InterPro" id="IPR035983">
    <property type="entry name" value="Hect_E3_ubiquitin_ligase"/>
</dbReference>
<evidence type="ECO:0000313" key="4">
    <source>
        <dbReference type="EMBL" id="KAF9504132.1"/>
    </source>
</evidence>
<feature type="domain" description="HECT" evidence="3">
    <location>
        <begin position="183"/>
        <end position="275"/>
    </location>
</feature>
<sequence>MVVPYNATSSNPTRDNCGKQSHWPPANWNNEVMLSTLWVGMPQYSPQLIDCLYTRSTGAKHSFCACKTRLKWKYRPKKGIEGNKTNDESWDPWLGVWESGQERDNEDGTERQSSSPEGTRQKRAQQSLSSQSQLEGPILRGTDRLMRGGYRGAGTRGGAAGDGKVERTGTGPGLLGKDTVNIIFETFTISEGHFDRTVTIKLKSGGANVPATEENNKENMQTIIECHAEHQAHGEFNTFLPGSGKLTSQEFTNALNQCNPNSPLVDQTESIDYQEYEMNNKIFLW</sequence>
<dbReference type="Proteomes" id="UP000886523">
    <property type="component" value="Unassembled WGS sequence"/>
</dbReference>
<keyword evidence="5" id="KW-1185">Reference proteome</keyword>
<organism evidence="4 5">
    <name type="scientific">Hydnum rufescens UP504</name>
    <dbReference type="NCBI Taxonomy" id="1448309"/>
    <lineage>
        <taxon>Eukaryota</taxon>
        <taxon>Fungi</taxon>
        <taxon>Dikarya</taxon>
        <taxon>Basidiomycota</taxon>
        <taxon>Agaricomycotina</taxon>
        <taxon>Agaricomycetes</taxon>
        <taxon>Cantharellales</taxon>
        <taxon>Hydnaceae</taxon>
        <taxon>Hydnum</taxon>
    </lineage>
</organism>
<dbReference type="OrthoDB" id="8068875at2759"/>
<dbReference type="GO" id="GO:0004842">
    <property type="term" value="F:ubiquitin-protein transferase activity"/>
    <property type="evidence" value="ECO:0007669"/>
    <property type="project" value="InterPro"/>
</dbReference>
<dbReference type="EMBL" id="MU129259">
    <property type="protein sequence ID" value="KAF9504132.1"/>
    <property type="molecule type" value="Genomic_DNA"/>
</dbReference>
<proteinExistence type="predicted"/>
<dbReference type="SUPFAM" id="SSF56204">
    <property type="entry name" value="Hect, E3 ligase catalytic domain"/>
    <property type="match status" value="1"/>
</dbReference>
<dbReference type="AlphaFoldDB" id="A0A9P6AE21"/>
<keyword evidence="1" id="KW-0833">Ubl conjugation pathway</keyword>
<feature type="compositionally biased region" description="Polar residues" evidence="2">
    <location>
        <begin position="1"/>
        <end position="14"/>
    </location>
</feature>
<feature type="compositionally biased region" description="Gly residues" evidence="2">
    <location>
        <begin position="149"/>
        <end position="161"/>
    </location>
</feature>
<protein>
    <recommendedName>
        <fullName evidence="3">HECT domain-containing protein</fullName>
    </recommendedName>
</protein>
<gene>
    <name evidence="4" type="ORF">BS47DRAFT_1369011</name>
</gene>
<feature type="compositionally biased region" description="Basic and acidic residues" evidence="2">
    <location>
        <begin position="100"/>
        <end position="110"/>
    </location>
</feature>
<reference evidence="4" key="1">
    <citation type="journal article" date="2020" name="Nat. Commun.">
        <title>Large-scale genome sequencing of mycorrhizal fungi provides insights into the early evolution of symbiotic traits.</title>
        <authorList>
            <person name="Miyauchi S."/>
            <person name="Kiss E."/>
            <person name="Kuo A."/>
            <person name="Drula E."/>
            <person name="Kohler A."/>
            <person name="Sanchez-Garcia M."/>
            <person name="Morin E."/>
            <person name="Andreopoulos B."/>
            <person name="Barry K.W."/>
            <person name="Bonito G."/>
            <person name="Buee M."/>
            <person name="Carver A."/>
            <person name="Chen C."/>
            <person name="Cichocki N."/>
            <person name="Clum A."/>
            <person name="Culley D."/>
            <person name="Crous P.W."/>
            <person name="Fauchery L."/>
            <person name="Girlanda M."/>
            <person name="Hayes R.D."/>
            <person name="Keri Z."/>
            <person name="LaButti K."/>
            <person name="Lipzen A."/>
            <person name="Lombard V."/>
            <person name="Magnuson J."/>
            <person name="Maillard F."/>
            <person name="Murat C."/>
            <person name="Nolan M."/>
            <person name="Ohm R.A."/>
            <person name="Pangilinan J."/>
            <person name="Pereira M.F."/>
            <person name="Perotto S."/>
            <person name="Peter M."/>
            <person name="Pfister S."/>
            <person name="Riley R."/>
            <person name="Sitrit Y."/>
            <person name="Stielow J.B."/>
            <person name="Szollosi G."/>
            <person name="Zifcakova L."/>
            <person name="Stursova M."/>
            <person name="Spatafora J.W."/>
            <person name="Tedersoo L."/>
            <person name="Vaario L.M."/>
            <person name="Yamada A."/>
            <person name="Yan M."/>
            <person name="Wang P."/>
            <person name="Xu J."/>
            <person name="Bruns T."/>
            <person name="Baldrian P."/>
            <person name="Vilgalys R."/>
            <person name="Dunand C."/>
            <person name="Henrissat B."/>
            <person name="Grigoriev I.V."/>
            <person name="Hibbett D."/>
            <person name="Nagy L.G."/>
            <person name="Martin F.M."/>
        </authorList>
    </citation>
    <scope>NUCLEOTIDE SEQUENCE</scope>
    <source>
        <strain evidence="4">UP504</strain>
    </source>
</reference>
<evidence type="ECO:0000313" key="5">
    <source>
        <dbReference type="Proteomes" id="UP000886523"/>
    </source>
</evidence>
<name>A0A9P6AE21_9AGAM</name>
<evidence type="ECO:0000259" key="3">
    <source>
        <dbReference type="Pfam" id="PF00632"/>
    </source>
</evidence>
<evidence type="ECO:0000256" key="2">
    <source>
        <dbReference type="SAM" id="MobiDB-lite"/>
    </source>
</evidence>
<feature type="region of interest" description="Disordered" evidence="2">
    <location>
        <begin position="1"/>
        <end position="21"/>
    </location>
</feature>